<keyword evidence="2" id="KW-1185">Reference proteome</keyword>
<gene>
    <name evidence="1" type="ORF">NTJ_10484</name>
</gene>
<name>A0ABN7AZS6_9HEMI</name>
<dbReference type="EMBL" id="AP028916">
    <property type="protein sequence ID" value="BES97670.1"/>
    <property type="molecule type" value="Genomic_DNA"/>
</dbReference>
<proteinExistence type="predicted"/>
<reference evidence="1 2" key="1">
    <citation type="submission" date="2023-09" db="EMBL/GenBank/DDBJ databases">
        <title>Nesidiocoris tenuis whole genome shotgun sequence.</title>
        <authorList>
            <person name="Shibata T."/>
            <person name="Shimoda M."/>
            <person name="Kobayashi T."/>
            <person name="Uehara T."/>
        </authorList>
    </citation>
    <scope>NUCLEOTIDE SEQUENCE [LARGE SCALE GENOMIC DNA]</scope>
    <source>
        <strain evidence="1 2">Japan</strain>
    </source>
</reference>
<protein>
    <submittedName>
        <fullName evidence="1">Uncharacterized protein</fullName>
    </submittedName>
</protein>
<sequence length="67" mass="7820">MADRQTAALMKMMKCVQWEKPEENAIFAFEELARDVLAQSDELLARCEYFKTLPYSELFRRSGLLSV</sequence>
<dbReference type="Proteomes" id="UP001307889">
    <property type="component" value="Chromosome 8"/>
</dbReference>
<organism evidence="1 2">
    <name type="scientific">Nesidiocoris tenuis</name>
    <dbReference type="NCBI Taxonomy" id="355587"/>
    <lineage>
        <taxon>Eukaryota</taxon>
        <taxon>Metazoa</taxon>
        <taxon>Ecdysozoa</taxon>
        <taxon>Arthropoda</taxon>
        <taxon>Hexapoda</taxon>
        <taxon>Insecta</taxon>
        <taxon>Pterygota</taxon>
        <taxon>Neoptera</taxon>
        <taxon>Paraneoptera</taxon>
        <taxon>Hemiptera</taxon>
        <taxon>Heteroptera</taxon>
        <taxon>Panheteroptera</taxon>
        <taxon>Cimicomorpha</taxon>
        <taxon>Miridae</taxon>
        <taxon>Dicyphina</taxon>
        <taxon>Nesidiocoris</taxon>
    </lineage>
</organism>
<evidence type="ECO:0000313" key="1">
    <source>
        <dbReference type="EMBL" id="BES97670.1"/>
    </source>
</evidence>
<evidence type="ECO:0000313" key="2">
    <source>
        <dbReference type="Proteomes" id="UP001307889"/>
    </source>
</evidence>
<accession>A0ABN7AZS6</accession>